<evidence type="ECO:0008006" key="3">
    <source>
        <dbReference type="Google" id="ProtNLM"/>
    </source>
</evidence>
<evidence type="ECO:0000313" key="2">
    <source>
        <dbReference type="Proteomes" id="UP000318081"/>
    </source>
</evidence>
<reference evidence="1 2" key="1">
    <citation type="submission" date="2019-02" db="EMBL/GenBank/DDBJ databases">
        <title>Deep-cultivation of Planctomycetes and their phenomic and genomic characterization uncovers novel biology.</title>
        <authorList>
            <person name="Wiegand S."/>
            <person name="Jogler M."/>
            <person name="Boedeker C."/>
            <person name="Pinto D."/>
            <person name="Vollmers J."/>
            <person name="Rivas-Marin E."/>
            <person name="Kohn T."/>
            <person name="Peeters S.H."/>
            <person name="Heuer A."/>
            <person name="Rast P."/>
            <person name="Oberbeckmann S."/>
            <person name="Bunk B."/>
            <person name="Jeske O."/>
            <person name="Meyerdierks A."/>
            <person name="Storesund J.E."/>
            <person name="Kallscheuer N."/>
            <person name="Luecker S."/>
            <person name="Lage O.M."/>
            <person name="Pohl T."/>
            <person name="Merkel B.J."/>
            <person name="Hornburger P."/>
            <person name="Mueller R.-W."/>
            <person name="Bruemmer F."/>
            <person name="Labrenz M."/>
            <person name="Spormann A.M."/>
            <person name="Op den Camp H."/>
            <person name="Overmann J."/>
            <person name="Amann R."/>
            <person name="Jetten M.S.M."/>
            <person name="Mascher T."/>
            <person name="Medema M.H."/>
            <person name="Devos D.P."/>
            <person name="Kaster A.-K."/>
            <person name="Ovreas L."/>
            <person name="Rohde M."/>
            <person name="Galperin M.Y."/>
            <person name="Jogler C."/>
        </authorList>
    </citation>
    <scope>NUCLEOTIDE SEQUENCE [LARGE SCALE GENOMIC DNA]</scope>
    <source>
        <strain evidence="1 2">TBK1r</strain>
    </source>
</reference>
<gene>
    <name evidence="1" type="ORF">TBK1r_44970</name>
</gene>
<protein>
    <recommendedName>
        <fullName evidence="3">C2H2-type domain-containing protein</fullName>
    </recommendedName>
</protein>
<dbReference type="EMBL" id="CP036432">
    <property type="protein sequence ID" value="QDV85483.1"/>
    <property type="molecule type" value="Genomic_DNA"/>
</dbReference>
<accession>A0ABX5XTX8</accession>
<keyword evidence="2" id="KW-1185">Reference proteome</keyword>
<evidence type="ECO:0000313" key="1">
    <source>
        <dbReference type="EMBL" id="QDV85483.1"/>
    </source>
</evidence>
<organism evidence="1 2">
    <name type="scientific">Stieleria magnilauensis</name>
    <dbReference type="NCBI Taxonomy" id="2527963"/>
    <lineage>
        <taxon>Bacteria</taxon>
        <taxon>Pseudomonadati</taxon>
        <taxon>Planctomycetota</taxon>
        <taxon>Planctomycetia</taxon>
        <taxon>Pirellulales</taxon>
        <taxon>Pirellulaceae</taxon>
        <taxon>Stieleria</taxon>
    </lineage>
</organism>
<dbReference type="RefSeq" id="WP_145215182.1">
    <property type="nucleotide sequence ID" value="NZ_CP036432.1"/>
</dbReference>
<dbReference type="Proteomes" id="UP000318081">
    <property type="component" value="Chromosome"/>
</dbReference>
<sequence length="393" mass="44786">MTIDDATVNHLKCSPIGESVSKSNAAINEEFLFIHRDELTKAKSAIIQIRRMPASVGMAKLEEANVEPFDQSQLRTIVANTPGSWTWRFQGNVWFLFEDRENALVNQLAKAFSTGQYCEIERLSATMVNAFRSRAKGKLPFPPLEVVREYIRNSKLTEVKNEVVSFNGDLAALNPIEQDVVSFLSQVEFTDSRTLRDYLRTKNYGEAHIIKAVYNSPLVHVDKSMGRKQYRYSLVCQSEPPVLEPRDRDRHEEYVSKLKDVARLGTDSEVETTRRREQALLREWLFGENETECCAICGREFEVRALHAAHKKKRTLCSEAERTDPNIVMPICVFGCDFLYENRCIRITNGEIIEGDQEPCSPTSAGVVADLLGRSINERWMAGHESYFDAETD</sequence>
<name>A0ABX5XTX8_9BACT</name>
<proteinExistence type="predicted"/>